<protein>
    <recommendedName>
        <fullName evidence="4">Cytochrome c domain-containing protein</fullName>
    </recommendedName>
</protein>
<evidence type="ECO:0000313" key="2">
    <source>
        <dbReference type="EMBL" id="KIG18397.1"/>
    </source>
</evidence>
<name>A0A0C2DFK2_9BACT</name>
<feature type="compositionally biased region" description="Acidic residues" evidence="1">
    <location>
        <begin position="26"/>
        <end position="36"/>
    </location>
</feature>
<dbReference type="AlphaFoldDB" id="A0A0C2DFK2"/>
<dbReference type="EMBL" id="JMCC02000011">
    <property type="protein sequence ID" value="KIG18397.1"/>
    <property type="molecule type" value="Genomic_DNA"/>
</dbReference>
<feature type="region of interest" description="Disordered" evidence="1">
    <location>
        <begin position="1"/>
        <end position="42"/>
    </location>
</feature>
<proteinExistence type="predicted"/>
<evidence type="ECO:0000313" key="3">
    <source>
        <dbReference type="Proteomes" id="UP000031599"/>
    </source>
</evidence>
<accession>A0A0C2DFK2</accession>
<evidence type="ECO:0000256" key="1">
    <source>
        <dbReference type="SAM" id="MobiDB-lite"/>
    </source>
</evidence>
<sequence>MLGSSALACDSGDDMGDGEATGDTTDNGDGDGDGDGDAGLSHAADIQPIWDDNCVTGCHMPGGVYAALDLSVDATDNLIGSATTQAAGKTFVEAGNSANSYVIAKLRGTQMEFGGQGASMPAGSGAAPLPEDTIALIEQWIDEGALP</sequence>
<comment type="caution">
    <text evidence="2">The sequence shown here is derived from an EMBL/GenBank/DDBJ whole genome shotgun (WGS) entry which is preliminary data.</text>
</comment>
<evidence type="ECO:0008006" key="4">
    <source>
        <dbReference type="Google" id="ProtNLM"/>
    </source>
</evidence>
<organism evidence="2 3">
    <name type="scientific">Enhygromyxa salina</name>
    <dbReference type="NCBI Taxonomy" id="215803"/>
    <lineage>
        <taxon>Bacteria</taxon>
        <taxon>Pseudomonadati</taxon>
        <taxon>Myxococcota</taxon>
        <taxon>Polyangia</taxon>
        <taxon>Nannocystales</taxon>
        <taxon>Nannocystaceae</taxon>
        <taxon>Enhygromyxa</taxon>
    </lineage>
</organism>
<reference evidence="2 3" key="1">
    <citation type="submission" date="2014-12" db="EMBL/GenBank/DDBJ databases">
        <title>Genome assembly of Enhygromyxa salina DSM 15201.</title>
        <authorList>
            <person name="Sharma G."/>
            <person name="Subramanian S."/>
        </authorList>
    </citation>
    <scope>NUCLEOTIDE SEQUENCE [LARGE SCALE GENOMIC DNA]</scope>
    <source>
        <strain evidence="2 3">DSM 15201</strain>
    </source>
</reference>
<gene>
    <name evidence="2" type="ORF">DB30_00682</name>
</gene>
<dbReference type="Proteomes" id="UP000031599">
    <property type="component" value="Unassembled WGS sequence"/>
</dbReference>